<gene>
    <name evidence="1" type="ORF">GIB67_042598</name>
</gene>
<evidence type="ECO:0000313" key="2">
    <source>
        <dbReference type="Proteomes" id="UP000541444"/>
    </source>
</evidence>
<comment type="caution">
    <text evidence="1">The sequence shown here is derived from an EMBL/GenBank/DDBJ whole genome shotgun (WGS) entry which is preliminary data.</text>
</comment>
<sequence length="67" mass="7826">FNLLRIEVATLSSLRKTNAEIANQVVNQQEQYKKDTKNFLGGRKWKTFADEKATPHEQFTMISNRLQ</sequence>
<dbReference type="Proteomes" id="UP000541444">
    <property type="component" value="Unassembled WGS sequence"/>
</dbReference>
<protein>
    <submittedName>
        <fullName evidence="1">Uncharacterized protein</fullName>
    </submittedName>
</protein>
<name>A0A7J7M178_9MAGN</name>
<keyword evidence="2" id="KW-1185">Reference proteome</keyword>
<organism evidence="1 2">
    <name type="scientific">Kingdonia uniflora</name>
    <dbReference type="NCBI Taxonomy" id="39325"/>
    <lineage>
        <taxon>Eukaryota</taxon>
        <taxon>Viridiplantae</taxon>
        <taxon>Streptophyta</taxon>
        <taxon>Embryophyta</taxon>
        <taxon>Tracheophyta</taxon>
        <taxon>Spermatophyta</taxon>
        <taxon>Magnoliopsida</taxon>
        <taxon>Ranunculales</taxon>
        <taxon>Circaeasteraceae</taxon>
        <taxon>Kingdonia</taxon>
    </lineage>
</organism>
<evidence type="ECO:0000313" key="1">
    <source>
        <dbReference type="EMBL" id="KAF6148639.1"/>
    </source>
</evidence>
<feature type="non-terminal residue" evidence="1">
    <location>
        <position position="1"/>
    </location>
</feature>
<accession>A0A7J7M178</accession>
<proteinExistence type="predicted"/>
<dbReference type="AlphaFoldDB" id="A0A7J7M178"/>
<dbReference type="EMBL" id="JACGCM010001844">
    <property type="protein sequence ID" value="KAF6148639.1"/>
    <property type="molecule type" value="Genomic_DNA"/>
</dbReference>
<reference evidence="1 2" key="1">
    <citation type="journal article" date="2020" name="IScience">
        <title>Genome Sequencing of the Endangered Kingdonia uniflora (Circaeasteraceae, Ranunculales) Reveals Potential Mechanisms of Evolutionary Specialization.</title>
        <authorList>
            <person name="Sun Y."/>
            <person name="Deng T."/>
            <person name="Zhang A."/>
            <person name="Moore M.J."/>
            <person name="Landis J.B."/>
            <person name="Lin N."/>
            <person name="Zhang H."/>
            <person name="Zhang X."/>
            <person name="Huang J."/>
            <person name="Zhang X."/>
            <person name="Sun H."/>
            <person name="Wang H."/>
        </authorList>
    </citation>
    <scope>NUCLEOTIDE SEQUENCE [LARGE SCALE GENOMIC DNA]</scope>
    <source>
        <strain evidence="1">TB1705</strain>
        <tissue evidence="1">Leaf</tissue>
    </source>
</reference>